<name>A0A8T0XIQ9_PANVG</name>
<dbReference type="EMBL" id="CM029037">
    <property type="protein sequence ID" value="KAG2658828.1"/>
    <property type="molecule type" value="Genomic_DNA"/>
</dbReference>
<evidence type="ECO:0000313" key="2">
    <source>
        <dbReference type="EMBL" id="KAG2658828.1"/>
    </source>
</evidence>
<organism evidence="2 3">
    <name type="scientific">Panicum virgatum</name>
    <name type="common">Blackwell switchgrass</name>
    <dbReference type="NCBI Taxonomy" id="38727"/>
    <lineage>
        <taxon>Eukaryota</taxon>
        <taxon>Viridiplantae</taxon>
        <taxon>Streptophyta</taxon>
        <taxon>Embryophyta</taxon>
        <taxon>Tracheophyta</taxon>
        <taxon>Spermatophyta</taxon>
        <taxon>Magnoliopsida</taxon>
        <taxon>Liliopsida</taxon>
        <taxon>Poales</taxon>
        <taxon>Poaceae</taxon>
        <taxon>PACMAD clade</taxon>
        <taxon>Panicoideae</taxon>
        <taxon>Panicodae</taxon>
        <taxon>Paniceae</taxon>
        <taxon>Panicinae</taxon>
        <taxon>Panicum</taxon>
        <taxon>Panicum sect. Hiantes</taxon>
    </lineage>
</organism>
<evidence type="ECO:0000313" key="3">
    <source>
        <dbReference type="Proteomes" id="UP000823388"/>
    </source>
</evidence>
<dbReference type="GO" id="GO:0009785">
    <property type="term" value="P:blue light signaling pathway"/>
    <property type="evidence" value="ECO:0007669"/>
    <property type="project" value="InterPro"/>
</dbReference>
<protein>
    <submittedName>
        <fullName evidence="2">Uncharacterized protein</fullName>
    </submittedName>
</protein>
<evidence type="ECO:0000256" key="1">
    <source>
        <dbReference type="SAM" id="MobiDB-lite"/>
    </source>
</evidence>
<feature type="compositionally biased region" description="Low complexity" evidence="1">
    <location>
        <begin position="81"/>
        <end position="94"/>
    </location>
</feature>
<feature type="compositionally biased region" description="Basic and acidic residues" evidence="1">
    <location>
        <begin position="65"/>
        <end position="76"/>
    </location>
</feature>
<keyword evidence="3" id="KW-1185">Reference proteome</keyword>
<reference evidence="2" key="1">
    <citation type="submission" date="2020-05" db="EMBL/GenBank/DDBJ databases">
        <title>WGS assembly of Panicum virgatum.</title>
        <authorList>
            <person name="Lovell J.T."/>
            <person name="Jenkins J."/>
            <person name="Shu S."/>
            <person name="Juenger T.E."/>
            <person name="Schmutz J."/>
        </authorList>
    </citation>
    <scope>NUCLEOTIDE SEQUENCE</scope>
    <source>
        <strain evidence="2">AP13</strain>
    </source>
</reference>
<dbReference type="Proteomes" id="UP000823388">
    <property type="component" value="Chromosome 1K"/>
</dbReference>
<dbReference type="OrthoDB" id="672067at2759"/>
<feature type="compositionally biased region" description="Low complexity" evidence="1">
    <location>
        <begin position="49"/>
        <end position="64"/>
    </location>
</feature>
<dbReference type="InterPro" id="IPR040374">
    <property type="entry name" value="BIC"/>
</dbReference>
<gene>
    <name evidence="2" type="ORF">PVAP13_1KG318000</name>
</gene>
<feature type="region of interest" description="Disordered" evidence="1">
    <location>
        <begin position="1"/>
        <end position="100"/>
    </location>
</feature>
<comment type="caution">
    <text evidence="2">The sequence shown here is derived from an EMBL/GenBank/DDBJ whole genome shotgun (WGS) entry which is preliminary data.</text>
</comment>
<dbReference type="AlphaFoldDB" id="A0A8T0XIQ9"/>
<dbReference type="PANTHER" id="PTHR34207:SF21">
    <property type="entry name" value="OS02G0532800 PROTEIN"/>
    <property type="match status" value="1"/>
</dbReference>
<proteinExistence type="predicted"/>
<dbReference type="CDD" id="cd22645">
    <property type="entry name" value="BIC1_CID"/>
    <property type="match status" value="1"/>
</dbReference>
<dbReference type="PANTHER" id="PTHR34207">
    <property type="entry name" value="PROTEIN BIC1"/>
    <property type="match status" value="1"/>
</dbReference>
<accession>A0A8T0XIQ9</accession>
<sequence length="179" mass="18721">MAPSDSQPCTQQRPLPPAGELQQPAAAAVCDVAASDDRAPAAGTSESQKAPAEAAVASKALAAVEPEKKKQDRAAAEDAGEAVVPRRPAAAGAEESARERLKRHRTEMAGRVRIPDMWGQERLLKDWVDCAVFDRPLAATTGLLTARDALVAECAAARRPAVVSHGPAGRTLRVQNGCS</sequence>
<feature type="compositionally biased region" description="Polar residues" evidence="1">
    <location>
        <begin position="1"/>
        <end position="13"/>
    </location>
</feature>